<dbReference type="Proteomes" id="UP000252517">
    <property type="component" value="Unassembled WGS sequence"/>
</dbReference>
<name>A0A367X1V1_9PROT</name>
<dbReference type="Gene3D" id="3.40.630.30">
    <property type="match status" value="1"/>
</dbReference>
<dbReference type="InterPro" id="IPR041496">
    <property type="entry name" value="YitH/HolE_GNAT"/>
</dbReference>
<dbReference type="Gene3D" id="3.40.630.90">
    <property type="match status" value="1"/>
</dbReference>
<evidence type="ECO:0000313" key="2">
    <source>
        <dbReference type="EMBL" id="RCK46990.1"/>
    </source>
</evidence>
<dbReference type="InterPro" id="IPR052729">
    <property type="entry name" value="Acyl/Acetyltrans_Enzymes"/>
</dbReference>
<comment type="caution">
    <text evidence="2">The sequence shown here is derived from an EMBL/GenBank/DDBJ whole genome shotgun (WGS) entry which is preliminary data.</text>
</comment>
<dbReference type="CDD" id="cd04301">
    <property type="entry name" value="NAT_SF"/>
    <property type="match status" value="1"/>
</dbReference>
<feature type="domain" description="N-acetyltransferase" evidence="1">
    <location>
        <begin position="5"/>
        <end position="134"/>
    </location>
</feature>
<dbReference type="OrthoDB" id="20916at2"/>
<dbReference type="InterPro" id="IPR000182">
    <property type="entry name" value="GNAT_dom"/>
</dbReference>
<evidence type="ECO:0000259" key="1">
    <source>
        <dbReference type="PROSITE" id="PS51186"/>
    </source>
</evidence>
<protein>
    <recommendedName>
        <fullName evidence="1">N-acetyltransferase domain-containing protein</fullName>
    </recommendedName>
</protein>
<dbReference type="InterPro" id="IPR016181">
    <property type="entry name" value="Acyl_CoA_acyltransferase"/>
</dbReference>
<dbReference type="PANTHER" id="PTHR47237">
    <property type="entry name" value="SLL0310 PROTEIN"/>
    <property type="match status" value="1"/>
</dbReference>
<dbReference type="Pfam" id="PF00583">
    <property type="entry name" value="Acetyltransf_1"/>
    <property type="match status" value="1"/>
</dbReference>
<dbReference type="PROSITE" id="PS51186">
    <property type="entry name" value="GNAT"/>
    <property type="match status" value="1"/>
</dbReference>
<organism evidence="2 3">
    <name type="scientific">Thalassospira profundimaris</name>
    <dbReference type="NCBI Taxonomy" id="502049"/>
    <lineage>
        <taxon>Bacteria</taxon>
        <taxon>Pseudomonadati</taxon>
        <taxon>Pseudomonadota</taxon>
        <taxon>Alphaproteobacteria</taxon>
        <taxon>Rhodospirillales</taxon>
        <taxon>Thalassospiraceae</taxon>
        <taxon>Thalassospira</taxon>
    </lineage>
</organism>
<gene>
    <name evidence="2" type="ORF">TH25_15800</name>
</gene>
<dbReference type="EMBL" id="JPWH01000013">
    <property type="protein sequence ID" value="RCK46990.1"/>
    <property type="molecule type" value="Genomic_DNA"/>
</dbReference>
<proteinExistence type="predicted"/>
<dbReference type="PANTHER" id="PTHR47237:SF1">
    <property type="entry name" value="SLL0310 PROTEIN"/>
    <property type="match status" value="1"/>
</dbReference>
<reference evidence="2 3" key="1">
    <citation type="submission" date="2014-07" db="EMBL/GenBank/DDBJ databases">
        <title>Draft genome sequence of Thalassospira profundimaris S25-3-2.</title>
        <authorList>
            <person name="Lai Q."/>
            <person name="Shao Z."/>
        </authorList>
    </citation>
    <scope>NUCLEOTIDE SEQUENCE [LARGE SCALE GENOMIC DNA]</scope>
    <source>
        <strain evidence="2 3">S25-3-2</strain>
    </source>
</reference>
<dbReference type="Pfam" id="PF18014">
    <property type="entry name" value="Acetyltransf_18"/>
    <property type="match status" value="1"/>
</dbReference>
<dbReference type="GO" id="GO:0016747">
    <property type="term" value="F:acyltransferase activity, transferring groups other than amino-acyl groups"/>
    <property type="evidence" value="ECO:0007669"/>
    <property type="project" value="InterPro"/>
</dbReference>
<dbReference type="AlphaFoldDB" id="A0A367X1V1"/>
<evidence type="ECO:0000313" key="3">
    <source>
        <dbReference type="Proteomes" id="UP000252517"/>
    </source>
</evidence>
<accession>A0A367X1V1</accession>
<dbReference type="SUPFAM" id="SSF55729">
    <property type="entry name" value="Acyl-CoA N-acyltransferases (Nat)"/>
    <property type="match status" value="1"/>
</dbReference>
<sequence>MTPAEKIRRLRPHDLATMQQWAATEGWNPGHADGTIFSTTDPEGFWGLFDKKGLVATLSLVTYSADFAFIGFYICRPDRRGQGLGLRLWNSVLEDAVAQTIGLDGVVDQQENYAKSGFVLAHRNIRMAGILPTPSDVTPSDVTPPDDLYELQIGDIAVVDAYEQSLHLFGESRLSFLKGWIGSEKHTALALYGPMGLRGYGVIRPCLDGHKIGPLFAENEADAHCLFQALLARRENSQDRPVYLDIPEPNTAAAGLAAHYGMTAVFETARMYRGPDPKLDLDRIFGITSFELG</sequence>